<evidence type="ECO:0000313" key="2">
    <source>
        <dbReference type="EMBL" id="KAL2719519.1"/>
    </source>
</evidence>
<dbReference type="AlphaFoldDB" id="A0ABD2AG04"/>
<proteinExistence type="predicted"/>
<reference evidence="2 3" key="1">
    <citation type="journal article" date="2024" name="Ann. Entomol. Soc. Am.">
        <title>Genomic analyses of the southern and eastern yellowjacket wasps (Hymenoptera: Vespidae) reveal evolutionary signatures of social life.</title>
        <authorList>
            <person name="Catto M.A."/>
            <person name="Caine P.B."/>
            <person name="Orr S.E."/>
            <person name="Hunt B.G."/>
            <person name="Goodisman M.A.D."/>
        </authorList>
    </citation>
    <scope>NUCLEOTIDE SEQUENCE [LARGE SCALE GENOMIC DNA]</scope>
    <source>
        <strain evidence="2">233</strain>
        <tissue evidence="2">Head and thorax</tissue>
    </source>
</reference>
<evidence type="ECO:0000256" key="1">
    <source>
        <dbReference type="SAM" id="MobiDB-lite"/>
    </source>
</evidence>
<evidence type="ECO:0008006" key="4">
    <source>
        <dbReference type="Google" id="ProtNLM"/>
    </source>
</evidence>
<keyword evidence="3" id="KW-1185">Reference proteome</keyword>
<sequence>MKRVGRPGKFSSSSSSSPLFVLPRGKRKARRRCPGAEVTLYDNSFSFIPWVVYSLRCASLCEQSKESTTEETTHQDSGSYFFGVQHNHRFQRWSIPNFTGVWELMHRLVLSKNPINKDYVYFLLEVQEYYNI</sequence>
<organism evidence="2 3">
    <name type="scientific">Vespula squamosa</name>
    <name type="common">Southern yellow jacket</name>
    <name type="synonym">Wasp</name>
    <dbReference type="NCBI Taxonomy" id="30214"/>
    <lineage>
        <taxon>Eukaryota</taxon>
        <taxon>Metazoa</taxon>
        <taxon>Ecdysozoa</taxon>
        <taxon>Arthropoda</taxon>
        <taxon>Hexapoda</taxon>
        <taxon>Insecta</taxon>
        <taxon>Pterygota</taxon>
        <taxon>Neoptera</taxon>
        <taxon>Endopterygota</taxon>
        <taxon>Hymenoptera</taxon>
        <taxon>Apocrita</taxon>
        <taxon>Aculeata</taxon>
        <taxon>Vespoidea</taxon>
        <taxon>Vespidae</taxon>
        <taxon>Vespinae</taxon>
        <taxon>Vespula</taxon>
    </lineage>
</organism>
<dbReference type="EMBL" id="JAUDFV010000149">
    <property type="protein sequence ID" value="KAL2719519.1"/>
    <property type="molecule type" value="Genomic_DNA"/>
</dbReference>
<gene>
    <name evidence="2" type="ORF">V1478_010981</name>
</gene>
<comment type="caution">
    <text evidence="2">The sequence shown here is derived from an EMBL/GenBank/DDBJ whole genome shotgun (WGS) entry which is preliminary data.</text>
</comment>
<feature type="region of interest" description="Disordered" evidence="1">
    <location>
        <begin position="1"/>
        <end position="27"/>
    </location>
</feature>
<evidence type="ECO:0000313" key="3">
    <source>
        <dbReference type="Proteomes" id="UP001607302"/>
    </source>
</evidence>
<name>A0ABD2AG04_VESSQ</name>
<dbReference type="Proteomes" id="UP001607302">
    <property type="component" value="Unassembled WGS sequence"/>
</dbReference>
<protein>
    <recommendedName>
        <fullName evidence="4">Ribosomal protein L10</fullName>
    </recommendedName>
</protein>
<accession>A0ABD2AG04</accession>